<dbReference type="SFLD" id="SFLDG00358">
    <property type="entry name" value="Main_(cytGST)"/>
    <property type="match status" value="1"/>
</dbReference>
<dbReference type="PANTHER" id="PTHR43968:SF6">
    <property type="entry name" value="GLUTATHIONE S-TRANSFERASE OMEGA"/>
    <property type="match status" value="1"/>
</dbReference>
<dbReference type="InterPro" id="IPR036249">
    <property type="entry name" value="Thioredoxin-like_sf"/>
</dbReference>
<feature type="compositionally biased region" description="Basic residues" evidence="1">
    <location>
        <begin position="369"/>
        <end position="391"/>
    </location>
</feature>
<dbReference type="AlphaFoldDB" id="A0A4T0GBU4"/>
<protein>
    <recommendedName>
        <fullName evidence="3">GST N-terminal domain-containing protein</fullName>
    </recommendedName>
</protein>
<dbReference type="InterPro" id="IPR036282">
    <property type="entry name" value="Glutathione-S-Trfase_C_sf"/>
</dbReference>
<reference evidence="4 5" key="1">
    <citation type="submission" date="2019-03" db="EMBL/GenBank/DDBJ databases">
        <title>Sequencing 23 genomes of Wallemia ichthyophaga.</title>
        <authorList>
            <person name="Gostincar C."/>
        </authorList>
    </citation>
    <scope>NUCLEOTIDE SEQUENCE [LARGE SCALE GENOMIC DNA]</scope>
    <source>
        <strain evidence="4 5">EXF-8621</strain>
    </source>
</reference>
<dbReference type="Pfam" id="PF13410">
    <property type="entry name" value="GST_C_2"/>
    <property type="match status" value="1"/>
</dbReference>
<dbReference type="Gene3D" id="3.40.30.10">
    <property type="entry name" value="Glutaredoxin"/>
    <property type="match status" value="1"/>
</dbReference>
<keyword evidence="2" id="KW-0472">Membrane</keyword>
<gene>
    <name evidence="4" type="ORF">E3P90_00961</name>
</gene>
<proteinExistence type="predicted"/>
<sequence length="688" mass="77176">MTLTSRLVLYTAHICPFAHRVEAALLQAGAKFEKVEIDLEKKPEWYPQINPASKVPALVIDKDNHQKDISKIPENGVSINESLVLLELVADLYPDAHLLPHGLVNAVNRAKVRLFIEAGGYFNSQYFAWLFRGESSTNILQAIDALQAHLPETGFLLGDNKPTIGDLAFAPFFVRFKDFAENAKEDVCDIAGARSVLETLKTEKYQKFNRYVTDLLDLPSVKSTTPSVSVTYGLAYGNTQAELNQSYSVELEQVNLPLKLTKNSEKVNEFKFWGVNVYDKRSSMDPFDTNNPSMPRGWGTNHANASYHKNSEPLIIGISVVLASVIVFTMFGTIVWRRRRKSKSRTKLKKSESGFDGDQDEPKSTASFIRKRRNPLKYLKHRKGRKIHHVPSLRSIISPSINNNNDNDNEEERGELLSHDTGRNRASEGDDDNSRGLGGVEQAEQVNQETLTQIQPRQRNDDNENEHHEHHEHHESPPPFPLDRDTDSGALPALPPAYRPNSQRPTTSRRAPSTTRQTEKSRYINSRGNNDLEELEETPEPATSDSDSENDNSAHHLTAHIAIDDKDHLRNLHMASSSPFGDDEQRRHDASVPVANVDGDGYETVEEGFWKQPDHDNSDTKKKDLMPSLPLPPTAFEPTFSPFDLPYSDESNNDHIIPPAPSAPPPSHNTRTIEASAPPLETDDGYSQ</sequence>
<dbReference type="SUPFAM" id="SSF52833">
    <property type="entry name" value="Thioredoxin-like"/>
    <property type="match status" value="1"/>
</dbReference>
<feature type="region of interest" description="Disordered" evidence="1">
    <location>
        <begin position="342"/>
        <end position="688"/>
    </location>
</feature>
<feature type="compositionally biased region" description="Basic and acidic residues" evidence="1">
    <location>
        <begin position="414"/>
        <end position="434"/>
    </location>
</feature>
<dbReference type="Proteomes" id="UP000306954">
    <property type="component" value="Unassembled WGS sequence"/>
</dbReference>
<feature type="compositionally biased region" description="Pro residues" evidence="1">
    <location>
        <begin position="658"/>
        <end position="667"/>
    </location>
</feature>
<comment type="caution">
    <text evidence="4">The sequence shown here is derived from an EMBL/GenBank/DDBJ whole genome shotgun (WGS) entry which is preliminary data.</text>
</comment>
<dbReference type="PROSITE" id="PS51354">
    <property type="entry name" value="GLUTAREDOXIN_2"/>
    <property type="match status" value="1"/>
</dbReference>
<evidence type="ECO:0000259" key="3">
    <source>
        <dbReference type="PROSITE" id="PS50404"/>
    </source>
</evidence>
<evidence type="ECO:0000256" key="2">
    <source>
        <dbReference type="SAM" id="Phobius"/>
    </source>
</evidence>
<feature type="compositionally biased region" description="Polar residues" evidence="1">
    <location>
        <begin position="444"/>
        <end position="457"/>
    </location>
</feature>
<dbReference type="InterPro" id="IPR050983">
    <property type="entry name" value="GST_Omega/HSP26"/>
</dbReference>
<dbReference type="SUPFAM" id="SSF47616">
    <property type="entry name" value="GST C-terminal domain-like"/>
    <property type="match status" value="1"/>
</dbReference>
<dbReference type="InterPro" id="IPR040079">
    <property type="entry name" value="Glutathione_S-Trfase"/>
</dbReference>
<dbReference type="SFLD" id="SFLDS00019">
    <property type="entry name" value="Glutathione_Transferase_(cytos"/>
    <property type="match status" value="1"/>
</dbReference>
<dbReference type="Pfam" id="PF13417">
    <property type="entry name" value="GST_N_3"/>
    <property type="match status" value="1"/>
</dbReference>
<dbReference type="InterPro" id="IPR004045">
    <property type="entry name" value="Glutathione_S-Trfase_N"/>
</dbReference>
<feature type="compositionally biased region" description="Basic and acidic residues" evidence="1">
    <location>
        <begin position="608"/>
        <end position="625"/>
    </location>
</feature>
<name>A0A4T0GBU4_WALIC</name>
<feature type="domain" description="GST N-terminal" evidence="3">
    <location>
        <begin position="5"/>
        <end position="97"/>
    </location>
</feature>
<feature type="transmembrane region" description="Helical" evidence="2">
    <location>
        <begin position="314"/>
        <end position="336"/>
    </location>
</feature>
<evidence type="ECO:0000313" key="5">
    <source>
        <dbReference type="Proteomes" id="UP000306954"/>
    </source>
</evidence>
<dbReference type="CDD" id="cd00570">
    <property type="entry name" value="GST_N_family"/>
    <property type="match status" value="1"/>
</dbReference>
<evidence type="ECO:0000313" key="4">
    <source>
        <dbReference type="EMBL" id="TIB15036.1"/>
    </source>
</evidence>
<dbReference type="CDD" id="cd00299">
    <property type="entry name" value="GST_C_family"/>
    <property type="match status" value="1"/>
</dbReference>
<accession>A0A4T0GBU4</accession>
<organism evidence="4 5">
    <name type="scientific">Wallemia ichthyophaga</name>
    <dbReference type="NCBI Taxonomy" id="245174"/>
    <lineage>
        <taxon>Eukaryota</taxon>
        <taxon>Fungi</taxon>
        <taxon>Dikarya</taxon>
        <taxon>Basidiomycota</taxon>
        <taxon>Wallemiomycotina</taxon>
        <taxon>Wallemiomycetes</taxon>
        <taxon>Wallemiales</taxon>
        <taxon>Wallemiaceae</taxon>
        <taxon>Wallemia</taxon>
    </lineage>
</organism>
<dbReference type="GO" id="GO:0005737">
    <property type="term" value="C:cytoplasm"/>
    <property type="evidence" value="ECO:0007669"/>
    <property type="project" value="TreeGrafter"/>
</dbReference>
<keyword evidence="2" id="KW-0812">Transmembrane</keyword>
<dbReference type="PROSITE" id="PS50404">
    <property type="entry name" value="GST_NTER"/>
    <property type="match status" value="1"/>
</dbReference>
<feature type="compositionally biased region" description="Basic and acidic residues" evidence="1">
    <location>
        <begin position="458"/>
        <end position="487"/>
    </location>
</feature>
<dbReference type="PANTHER" id="PTHR43968">
    <property type="match status" value="1"/>
</dbReference>
<dbReference type="Gene3D" id="1.20.1050.10">
    <property type="match status" value="1"/>
</dbReference>
<feature type="compositionally biased region" description="Low complexity" evidence="1">
    <location>
        <begin position="502"/>
        <end position="516"/>
    </location>
</feature>
<keyword evidence="2" id="KW-1133">Transmembrane helix</keyword>
<dbReference type="EMBL" id="SPOF01000008">
    <property type="protein sequence ID" value="TIB15036.1"/>
    <property type="molecule type" value="Genomic_DNA"/>
</dbReference>
<evidence type="ECO:0000256" key="1">
    <source>
        <dbReference type="SAM" id="MobiDB-lite"/>
    </source>
</evidence>